<dbReference type="InterPro" id="IPR006710">
    <property type="entry name" value="Glyco_hydro_43"/>
</dbReference>
<dbReference type="Gene3D" id="2.115.10.20">
    <property type="entry name" value="Glycosyl hydrolase domain, family 43"/>
    <property type="match status" value="1"/>
</dbReference>
<dbReference type="GO" id="GO:0004553">
    <property type="term" value="F:hydrolase activity, hydrolyzing O-glycosyl compounds"/>
    <property type="evidence" value="ECO:0007669"/>
    <property type="project" value="InterPro"/>
</dbReference>
<evidence type="ECO:0000259" key="9">
    <source>
        <dbReference type="PROSITE" id="PS51175"/>
    </source>
</evidence>
<evidence type="ECO:0000313" key="11">
    <source>
        <dbReference type="Proteomes" id="UP000190813"/>
    </source>
</evidence>
<comment type="caution">
    <text evidence="10">The sequence shown here is derived from an EMBL/GenBank/DDBJ whole genome shotgun (WGS) entry which is preliminary data.</text>
</comment>
<dbReference type="SUPFAM" id="SSF75005">
    <property type="entry name" value="Arabinanase/levansucrase/invertase"/>
    <property type="match status" value="1"/>
</dbReference>
<evidence type="ECO:0000256" key="5">
    <source>
        <dbReference type="ARBA" id="ARBA00023277"/>
    </source>
</evidence>
<sequence>MKDWRVFSTTDLINWKLETVISPKDNYMGANSTDCWAGDAAERNGKYYFYFSDRKRSIGVMKADTPGGKYVDALGKPLVVPMHDPTIITDDDPTKTPYLVYGDKEGGGYLIARLNDDMTSLAEKPKPIIITGKEWEKADGWMDKNYIFKYKDTYYLSWGTEYAVSKNIYGPYTGVGSTGKGHYLGAFAHSSFFWWKGQFYHIWCYYLKPGYKFRGTMMTYCHFDDQGHIVTDTDFLNQHFATGVGHYDAGWSKIEAEWFYEKANFISKHSSIDGGFELRGMSDGSWVRFANVDMTKAGTKFTARVAGLSKFSNLEIRLDGTRGPVIGKLKGVENYTSEKNYRNISCNIQSVKGKRDVYIRLRTKEKKSDISLDWISFNWYGNKVN</sequence>
<organism evidence="10 11">
    <name type="scientific">Elizabethkingia occulta</name>
    <dbReference type="NCBI Taxonomy" id="1867263"/>
    <lineage>
        <taxon>Bacteria</taxon>
        <taxon>Pseudomonadati</taxon>
        <taxon>Bacteroidota</taxon>
        <taxon>Flavobacteriia</taxon>
        <taxon>Flavobacteriales</taxon>
        <taxon>Weeksellaceae</taxon>
        <taxon>Elizabethkingia</taxon>
    </lineage>
</organism>
<dbReference type="PANTHER" id="PTHR43772:SF2">
    <property type="entry name" value="PUTATIVE (AFU_ORTHOLOGUE AFUA_2G04480)-RELATED"/>
    <property type="match status" value="1"/>
</dbReference>
<keyword evidence="5" id="KW-0119">Carbohydrate metabolism</keyword>
<proteinExistence type="inferred from homology"/>
<dbReference type="EMBL" id="MAHX01000018">
    <property type="protein sequence ID" value="OPC62141.1"/>
    <property type="molecule type" value="Genomic_DNA"/>
</dbReference>
<gene>
    <name evidence="10" type="ORF">BAZ10_08920</name>
</gene>
<dbReference type="CDD" id="cd04084">
    <property type="entry name" value="CBM6_xylanase-like"/>
    <property type="match status" value="1"/>
</dbReference>
<reference evidence="10 11" key="1">
    <citation type="submission" date="2016-06" db="EMBL/GenBank/DDBJ databases">
        <title>Revisiting the taxonomy of the Elizabethkingia Genus based on Whole-Genome Sequencing, Optical Mapping, and MALDI-TOF.</title>
        <authorList>
            <person name="Nicholson A.C."/>
        </authorList>
    </citation>
    <scope>NUCLEOTIDE SEQUENCE [LARGE SCALE GENOMIC DNA]</scope>
    <source>
        <strain evidence="10 11">G4070</strain>
    </source>
</reference>
<protein>
    <submittedName>
        <fullName evidence="10">1,4-beta-xylanase</fullName>
    </submittedName>
</protein>
<keyword evidence="2 10" id="KW-0624">Polysaccharide degradation</keyword>
<dbReference type="InterPro" id="IPR006584">
    <property type="entry name" value="Cellulose-bd_IV"/>
</dbReference>
<dbReference type="CDD" id="cd08990">
    <property type="entry name" value="GH43_AXH_like"/>
    <property type="match status" value="1"/>
</dbReference>
<feature type="domain" description="CBM6" evidence="9">
    <location>
        <begin position="252"/>
        <end position="378"/>
    </location>
</feature>
<comment type="similarity">
    <text evidence="1 8">Belongs to the glycosyl hydrolase 43 family.</text>
</comment>
<name>A0A1T3MCY5_9FLAO</name>
<keyword evidence="4 8" id="KW-0378">Hydrolase</keyword>
<dbReference type="PROSITE" id="PS51175">
    <property type="entry name" value="CBM6"/>
    <property type="match status" value="1"/>
</dbReference>
<dbReference type="AlphaFoldDB" id="A0A1T3MCY5"/>
<dbReference type="InterPro" id="IPR005084">
    <property type="entry name" value="CBM6"/>
</dbReference>
<dbReference type="SMART" id="SM00606">
    <property type="entry name" value="CBD_IV"/>
    <property type="match status" value="1"/>
</dbReference>
<dbReference type="SUPFAM" id="SSF49785">
    <property type="entry name" value="Galactose-binding domain-like"/>
    <property type="match status" value="1"/>
</dbReference>
<dbReference type="Pfam" id="PF04616">
    <property type="entry name" value="Glyco_hydro_43"/>
    <property type="match status" value="1"/>
</dbReference>
<dbReference type="InterPro" id="IPR008979">
    <property type="entry name" value="Galactose-bd-like_sf"/>
</dbReference>
<dbReference type="GO" id="GO:0030246">
    <property type="term" value="F:carbohydrate binding"/>
    <property type="evidence" value="ECO:0007669"/>
    <property type="project" value="InterPro"/>
</dbReference>
<dbReference type="Gene3D" id="2.60.120.260">
    <property type="entry name" value="Galactose-binding domain-like"/>
    <property type="match status" value="1"/>
</dbReference>
<keyword evidence="11" id="KW-1185">Reference proteome</keyword>
<dbReference type="InterPro" id="IPR023296">
    <property type="entry name" value="Glyco_hydro_beta-prop_sf"/>
</dbReference>
<keyword evidence="2 10" id="KW-0858">Xylan degradation</keyword>
<evidence type="ECO:0000256" key="3">
    <source>
        <dbReference type="ARBA" id="ARBA00022729"/>
    </source>
</evidence>
<keyword evidence="6 8" id="KW-0326">Glycosidase</keyword>
<evidence type="ECO:0000313" key="10">
    <source>
        <dbReference type="EMBL" id="OPC62141.1"/>
    </source>
</evidence>
<accession>A0A1T3MCY5</accession>
<evidence type="ECO:0000256" key="2">
    <source>
        <dbReference type="ARBA" id="ARBA00022651"/>
    </source>
</evidence>
<dbReference type="GO" id="GO:0045493">
    <property type="term" value="P:xylan catabolic process"/>
    <property type="evidence" value="ECO:0007669"/>
    <property type="project" value="UniProtKB-KW"/>
</dbReference>
<evidence type="ECO:0000256" key="1">
    <source>
        <dbReference type="ARBA" id="ARBA00009865"/>
    </source>
</evidence>
<evidence type="ECO:0000256" key="4">
    <source>
        <dbReference type="ARBA" id="ARBA00022801"/>
    </source>
</evidence>
<dbReference type="Proteomes" id="UP000190813">
    <property type="component" value="Unassembled WGS sequence"/>
</dbReference>
<keyword evidence="3" id="KW-0732">Signal</keyword>
<dbReference type="PANTHER" id="PTHR43772">
    <property type="entry name" value="ENDO-1,4-BETA-XYLANASE"/>
    <property type="match status" value="1"/>
</dbReference>
<evidence type="ECO:0000256" key="7">
    <source>
        <dbReference type="PIRSR" id="PIRSR606710-2"/>
    </source>
</evidence>
<dbReference type="Pfam" id="PF03422">
    <property type="entry name" value="CBM_6"/>
    <property type="match status" value="1"/>
</dbReference>
<feature type="site" description="Important for catalytic activity, responsible for pKa modulation of the active site Glu and correct orientation of both the proton donor and substrate" evidence="7">
    <location>
        <position position="84"/>
    </location>
</feature>
<dbReference type="InterPro" id="IPR052176">
    <property type="entry name" value="Glycosyl_Hydrlase_43_Enz"/>
</dbReference>
<evidence type="ECO:0000256" key="8">
    <source>
        <dbReference type="RuleBase" id="RU361187"/>
    </source>
</evidence>
<evidence type="ECO:0000256" key="6">
    <source>
        <dbReference type="ARBA" id="ARBA00023295"/>
    </source>
</evidence>